<dbReference type="Proteomes" id="UP001221413">
    <property type="component" value="Unassembled WGS sequence"/>
</dbReference>
<gene>
    <name evidence="2" type="ORF">Dda_6793</name>
</gene>
<sequence length="397" mass="42588">MVWLALSSCLGDSLRSSTRTHGAAPTWRTSQRQRALEREREREATASRRAMFEMVREGHGGAWEVVEMQDMLASRGDDESTFVAFSSPASSPSSTGKLNLSIRIRRLVNINARSSPPSIPALPPPPSPPTVIPVPRLPSTAFHTLTSPCGTSSLPAAPPLLLPPPVAVDVAAPLRISARSANAGTGCNSITPSANVSICRTSPVWRGYTPSDSDAMTATRVLYRLVSARSAWRNASIFVGSAAAGWISPLTSSTAAQPFIPPRDLHPLRGPSHLLATLAFAAFAPPAHTGQLPPPALRHPDHDNPLLLHHPFRRIIPQQRTRKIRRRALLNQQQRAKRLSGMSGEQGIKRCGAGGRRRDAREEGGACALWRGGSCGGGAFVASVLKTTERLRKLMAG</sequence>
<name>A0AAD6IUK6_DREDA</name>
<feature type="region of interest" description="Disordered" evidence="1">
    <location>
        <begin position="335"/>
        <end position="358"/>
    </location>
</feature>
<reference evidence="2" key="1">
    <citation type="submission" date="2023-01" db="EMBL/GenBank/DDBJ databases">
        <title>The chitinases involved in constricting ring structure development in the nematode-trapping fungus Drechslerella dactyloides.</title>
        <authorList>
            <person name="Wang R."/>
            <person name="Zhang L."/>
            <person name="Tang P."/>
            <person name="Li S."/>
            <person name="Liang L."/>
        </authorList>
    </citation>
    <scope>NUCLEOTIDE SEQUENCE</scope>
    <source>
        <strain evidence="2">YMF1.00031</strain>
    </source>
</reference>
<accession>A0AAD6IUK6</accession>
<feature type="compositionally biased region" description="Basic and acidic residues" evidence="1">
    <location>
        <begin position="34"/>
        <end position="45"/>
    </location>
</feature>
<proteinExistence type="predicted"/>
<keyword evidence="3" id="KW-1185">Reference proteome</keyword>
<comment type="caution">
    <text evidence="2">The sequence shown here is derived from an EMBL/GenBank/DDBJ whole genome shotgun (WGS) entry which is preliminary data.</text>
</comment>
<evidence type="ECO:0000256" key="1">
    <source>
        <dbReference type="SAM" id="MobiDB-lite"/>
    </source>
</evidence>
<dbReference type="EMBL" id="JAQGDS010000008">
    <property type="protein sequence ID" value="KAJ6258741.1"/>
    <property type="molecule type" value="Genomic_DNA"/>
</dbReference>
<organism evidence="2 3">
    <name type="scientific">Drechslerella dactyloides</name>
    <name type="common">Nematode-trapping fungus</name>
    <name type="synonym">Arthrobotrys dactyloides</name>
    <dbReference type="NCBI Taxonomy" id="74499"/>
    <lineage>
        <taxon>Eukaryota</taxon>
        <taxon>Fungi</taxon>
        <taxon>Dikarya</taxon>
        <taxon>Ascomycota</taxon>
        <taxon>Pezizomycotina</taxon>
        <taxon>Orbiliomycetes</taxon>
        <taxon>Orbiliales</taxon>
        <taxon>Orbiliaceae</taxon>
        <taxon>Drechslerella</taxon>
    </lineage>
</organism>
<evidence type="ECO:0000313" key="2">
    <source>
        <dbReference type="EMBL" id="KAJ6258741.1"/>
    </source>
</evidence>
<feature type="region of interest" description="Disordered" evidence="1">
    <location>
        <begin position="13"/>
        <end position="45"/>
    </location>
</feature>
<protein>
    <submittedName>
        <fullName evidence="2">Uncharacterized protein</fullName>
    </submittedName>
</protein>
<evidence type="ECO:0000313" key="3">
    <source>
        <dbReference type="Proteomes" id="UP001221413"/>
    </source>
</evidence>
<dbReference type="AlphaFoldDB" id="A0AAD6IUK6"/>